<gene>
    <name evidence="1" type="ORF">Vadar_016401</name>
</gene>
<accession>A0ACB7Z4E2</accession>
<keyword evidence="2" id="KW-1185">Reference proteome</keyword>
<dbReference type="Proteomes" id="UP000828048">
    <property type="component" value="Chromosome 4"/>
</dbReference>
<comment type="caution">
    <text evidence="1">The sequence shown here is derived from an EMBL/GenBank/DDBJ whole genome shotgun (WGS) entry which is preliminary data.</text>
</comment>
<dbReference type="EMBL" id="CM037154">
    <property type="protein sequence ID" value="KAH7860654.1"/>
    <property type="molecule type" value="Genomic_DNA"/>
</dbReference>
<reference evidence="1 2" key="1">
    <citation type="journal article" date="2021" name="Hortic Res">
        <title>High-quality reference genome and annotation aids understanding of berry development for evergreen blueberry (Vaccinium darrowii).</title>
        <authorList>
            <person name="Yu J."/>
            <person name="Hulse-Kemp A.M."/>
            <person name="Babiker E."/>
            <person name="Staton M."/>
        </authorList>
    </citation>
    <scope>NUCLEOTIDE SEQUENCE [LARGE SCALE GENOMIC DNA]</scope>
    <source>
        <strain evidence="2">cv. NJ 8807/NJ 8810</strain>
        <tissue evidence="1">Young leaf</tissue>
    </source>
</reference>
<protein>
    <submittedName>
        <fullName evidence="1">Uncharacterized protein</fullName>
    </submittedName>
</protein>
<sequence>MVRRRTQAEIQSQERFERLEKTIADLTTLVRDLQQNQQPAPPPPPPPVQIQQPQPVPPPQQPQNVEPQTAAGLNLKEFLKLKPPTFEGGINPAAAYEWNMVRPLRLATYAEVLDRALLVEQGLEDVRRISEFKKRKANVGKTAGGGMYKRQNTGITTQRNQGRTVPVCAICGKGHSGTCWYSATKCYNCGQAGHIQKNCPQRGTGANAIPVKPVAGPKANTNQKVGSNQKPARAFALTPGDPRNTESVVAGTIFICSTPAYVLLDSGSTHSFISDHLALKLHKRPEPLEYELVVSQPMNSRTICTSI</sequence>
<evidence type="ECO:0000313" key="2">
    <source>
        <dbReference type="Proteomes" id="UP000828048"/>
    </source>
</evidence>
<proteinExistence type="predicted"/>
<organism evidence="1 2">
    <name type="scientific">Vaccinium darrowii</name>
    <dbReference type="NCBI Taxonomy" id="229202"/>
    <lineage>
        <taxon>Eukaryota</taxon>
        <taxon>Viridiplantae</taxon>
        <taxon>Streptophyta</taxon>
        <taxon>Embryophyta</taxon>
        <taxon>Tracheophyta</taxon>
        <taxon>Spermatophyta</taxon>
        <taxon>Magnoliopsida</taxon>
        <taxon>eudicotyledons</taxon>
        <taxon>Gunneridae</taxon>
        <taxon>Pentapetalae</taxon>
        <taxon>asterids</taxon>
        <taxon>Ericales</taxon>
        <taxon>Ericaceae</taxon>
        <taxon>Vaccinioideae</taxon>
        <taxon>Vaccinieae</taxon>
        <taxon>Vaccinium</taxon>
    </lineage>
</organism>
<name>A0ACB7Z4E2_9ERIC</name>
<evidence type="ECO:0000313" key="1">
    <source>
        <dbReference type="EMBL" id="KAH7860654.1"/>
    </source>
</evidence>